<dbReference type="InterPro" id="IPR015943">
    <property type="entry name" value="WD40/YVTN_repeat-like_dom_sf"/>
</dbReference>
<dbReference type="InterPro" id="IPR019775">
    <property type="entry name" value="WD40_repeat_CS"/>
</dbReference>
<sequence length="320" mass="34838">MPTAPQALALSLFLMLALSGCEQGNAPTSSAEVARQGAYSIRLSHDGNHAMVGSLHHGGSLWTLQPFERRYDWNHQSEGFSNLVSSAFAPDDNFVATTDLRTIVLWQVDSGEAVWFWNAPGDIEDIALGPNGDFALLAMQDYTATLFDIKNGGILRRLAHDGVVYDVSLNHEGILAATASDDLSARVWDLQSGEILHQFQHDNQVRTAELSADGRVLFSSALSSPGRLWDVGSGRLLHELGNTRGHFSAASFDRNGRQLLTGTTSGVISLWDVNSGEMLKQWHAEQRDGWINRSVLIEDVAFTNSGYQAAGANGLIFTLQ</sequence>
<evidence type="ECO:0000256" key="3">
    <source>
        <dbReference type="PROSITE-ProRule" id="PRU00221"/>
    </source>
</evidence>
<dbReference type="PROSITE" id="PS00678">
    <property type="entry name" value="WD_REPEATS_1"/>
    <property type="match status" value="1"/>
</dbReference>
<feature type="repeat" description="WD" evidence="3">
    <location>
        <begin position="157"/>
        <end position="198"/>
    </location>
</feature>
<reference evidence="4 5" key="1">
    <citation type="submission" date="2017-07" db="EMBL/GenBank/DDBJ databases">
        <title>Annotated genome sequence of Bacterioplanes sanyensis isolated from Red Sea.</title>
        <authorList>
            <person name="Rehman Z.U."/>
        </authorList>
    </citation>
    <scope>NUCLEOTIDE SEQUENCE [LARGE SCALE GENOMIC DNA]</scope>
    <source>
        <strain evidence="4 5">NV9</strain>
    </source>
</reference>
<dbReference type="SMART" id="SM00320">
    <property type="entry name" value="WD40"/>
    <property type="match status" value="4"/>
</dbReference>
<gene>
    <name evidence="4" type="ORF">CHH28_03515</name>
</gene>
<dbReference type="AlphaFoldDB" id="A0A222FFE8"/>
<evidence type="ECO:0000256" key="2">
    <source>
        <dbReference type="ARBA" id="ARBA00022737"/>
    </source>
</evidence>
<dbReference type="PANTHER" id="PTHR19879:SF9">
    <property type="entry name" value="TRANSCRIPTION INITIATION FACTOR TFIID SUBUNIT 5"/>
    <property type="match status" value="1"/>
</dbReference>
<accession>A0A222FFE8</accession>
<evidence type="ECO:0000313" key="4">
    <source>
        <dbReference type="EMBL" id="ASP37797.1"/>
    </source>
</evidence>
<dbReference type="RefSeq" id="WP_094059006.1">
    <property type="nucleotide sequence ID" value="NZ_CP022530.1"/>
</dbReference>
<evidence type="ECO:0000313" key="5">
    <source>
        <dbReference type="Proteomes" id="UP000202440"/>
    </source>
</evidence>
<proteinExistence type="predicted"/>
<dbReference type="SUPFAM" id="SSF50998">
    <property type="entry name" value="Quinoprotein alcohol dehydrogenase-like"/>
    <property type="match status" value="1"/>
</dbReference>
<dbReference type="InterPro" id="IPR001680">
    <property type="entry name" value="WD40_rpt"/>
</dbReference>
<keyword evidence="5" id="KW-1185">Reference proteome</keyword>
<dbReference type="OrthoDB" id="6192037at2"/>
<keyword evidence="1 3" id="KW-0853">WD repeat</keyword>
<dbReference type="PROSITE" id="PS50082">
    <property type="entry name" value="WD_REPEATS_2"/>
    <property type="match status" value="3"/>
</dbReference>
<feature type="repeat" description="WD" evidence="3">
    <location>
        <begin position="240"/>
        <end position="281"/>
    </location>
</feature>
<dbReference type="Pfam" id="PF00400">
    <property type="entry name" value="WD40"/>
    <property type="match status" value="2"/>
</dbReference>
<dbReference type="PROSITE" id="PS50294">
    <property type="entry name" value="WD_REPEATS_REGION"/>
    <property type="match status" value="1"/>
</dbReference>
<dbReference type="EMBL" id="CP022530">
    <property type="protein sequence ID" value="ASP37797.1"/>
    <property type="molecule type" value="Genomic_DNA"/>
</dbReference>
<evidence type="ECO:0000256" key="1">
    <source>
        <dbReference type="ARBA" id="ARBA00022574"/>
    </source>
</evidence>
<organism evidence="4 5">
    <name type="scientific">Bacterioplanes sanyensis</name>
    <dbReference type="NCBI Taxonomy" id="1249553"/>
    <lineage>
        <taxon>Bacteria</taxon>
        <taxon>Pseudomonadati</taxon>
        <taxon>Pseudomonadota</taxon>
        <taxon>Gammaproteobacteria</taxon>
        <taxon>Oceanospirillales</taxon>
        <taxon>Oceanospirillaceae</taxon>
        <taxon>Bacterioplanes</taxon>
    </lineage>
</organism>
<dbReference type="Gene3D" id="2.130.10.10">
    <property type="entry name" value="YVTN repeat-like/Quinoprotein amine dehydrogenase"/>
    <property type="match status" value="2"/>
</dbReference>
<name>A0A222FFE8_9GAMM</name>
<dbReference type="KEGG" id="bsan:CHH28_03515"/>
<keyword evidence="2" id="KW-0677">Repeat</keyword>
<dbReference type="InterPro" id="IPR011047">
    <property type="entry name" value="Quinoprotein_ADH-like_sf"/>
</dbReference>
<dbReference type="PANTHER" id="PTHR19879">
    <property type="entry name" value="TRANSCRIPTION INITIATION FACTOR TFIID"/>
    <property type="match status" value="1"/>
</dbReference>
<protein>
    <submittedName>
        <fullName evidence="4">Uncharacterized protein</fullName>
    </submittedName>
</protein>
<feature type="repeat" description="WD" evidence="3">
    <location>
        <begin position="198"/>
        <end position="239"/>
    </location>
</feature>
<dbReference type="Proteomes" id="UP000202440">
    <property type="component" value="Chromosome"/>
</dbReference>